<evidence type="ECO:0000313" key="2">
    <source>
        <dbReference type="EMBL" id="JAE02583.1"/>
    </source>
</evidence>
<reference evidence="2" key="2">
    <citation type="journal article" date="2015" name="Data Brief">
        <title>Shoot transcriptome of the giant reed, Arundo donax.</title>
        <authorList>
            <person name="Barrero R.A."/>
            <person name="Guerrero F.D."/>
            <person name="Moolhuijzen P."/>
            <person name="Goolsby J.A."/>
            <person name="Tidwell J."/>
            <person name="Bellgard S.E."/>
            <person name="Bellgard M.I."/>
        </authorList>
    </citation>
    <scope>NUCLEOTIDE SEQUENCE</scope>
    <source>
        <tissue evidence="2">Shoot tissue taken approximately 20 cm above the soil surface</tissue>
    </source>
</reference>
<organism evidence="2">
    <name type="scientific">Arundo donax</name>
    <name type="common">Giant reed</name>
    <name type="synonym">Donax arundinaceus</name>
    <dbReference type="NCBI Taxonomy" id="35708"/>
    <lineage>
        <taxon>Eukaryota</taxon>
        <taxon>Viridiplantae</taxon>
        <taxon>Streptophyta</taxon>
        <taxon>Embryophyta</taxon>
        <taxon>Tracheophyta</taxon>
        <taxon>Spermatophyta</taxon>
        <taxon>Magnoliopsida</taxon>
        <taxon>Liliopsida</taxon>
        <taxon>Poales</taxon>
        <taxon>Poaceae</taxon>
        <taxon>PACMAD clade</taxon>
        <taxon>Arundinoideae</taxon>
        <taxon>Arundineae</taxon>
        <taxon>Arundo</taxon>
    </lineage>
</organism>
<feature type="compositionally biased region" description="Basic and acidic residues" evidence="1">
    <location>
        <begin position="54"/>
        <end position="77"/>
    </location>
</feature>
<evidence type="ECO:0000256" key="1">
    <source>
        <dbReference type="SAM" id="MobiDB-lite"/>
    </source>
</evidence>
<accession>A0A0A9F2S9</accession>
<feature type="region of interest" description="Disordered" evidence="1">
    <location>
        <begin position="36"/>
        <end position="77"/>
    </location>
</feature>
<sequence length="118" mass="13879">MELPAAQIELAIADLELPAGAPLQFWRPFTRAQHGRWQCGSRPRQPRRCQLTPGDREVAARHEKKKRDESRWRRRREEEPDIRRFFSVASVGGFYFPVVTAQTGRNFHRLTDHPNNIF</sequence>
<dbReference type="AlphaFoldDB" id="A0A0A9F2S9"/>
<name>A0A0A9F2S9_ARUDO</name>
<reference evidence="2" key="1">
    <citation type="submission" date="2014-09" db="EMBL/GenBank/DDBJ databases">
        <authorList>
            <person name="Magalhaes I.L.F."/>
            <person name="Oliveira U."/>
            <person name="Santos F.R."/>
            <person name="Vidigal T.H.D.A."/>
            <person name="Brescovit A.D."/>
            <person name="Santos A.J."/>
        </authorList>
    </citation>
    <scope>NUCLEOTIDE SEQUENCE</scope>
    <source>
        <tissue evidence="2">Shoot tissue taken approximately 20 cm above the soil surface</tissue>
    </source>
</reference>
<protein>
    <submittedName>
        <fullName evidence="2">Uncharacterized protein</fullName>
    </submittedName>
</protein>
<proteinExistence type="predicted"/>
<dbReference type="EMBL" id="GBRH01195313">
    <property type="protein sequence ID" value="JAE02583.1"/>
    <property type="molecule type" value="Transcribed_RNA"/>
</dbReference>